<proteinExistence type="inferred from homology"/>
<name>A0A0V8IN07_9MICC</name>
<dbReference type="InterPro" id="IPR006001">
    <property type="entry name" value="Therm_gnt_kin"/>
</dbReference>
<evidence type="ECO:0000256" key="5">
    <source>
        <dbReference type="ARBA" id="ARBA00022741"/>
    </source>
</evidence>
<comment type="catalytic activity">
    <reaction evidence="9 10">
        <text>D-gluconate + ATP = 6-phospho-D-gluconate + ADP + H(+)</text>
        <dbReference type="Rhea" id="RHEA:19433"/>
        <dbReference type="ChEBI" id="CHEBI:15378"/>
        <dbReference type="ChEBI" id="CHEBI:18391"/>
        <dbReference type="ChEBI" id="CHEBI:30616"/>
        <dbReference type="ChEBI" id="CHEBI:58759"/>
        <dbReference type="ChEBI" id="CHEBI:456216"/>
        <dbReference type="EC" id="2.7.1.12"/>
    </reaction>
</comment>
<dbReference type="EC" id="2.7.1.12" evidence="3 10"/>
<dbReference type="GO" id="GO:0019521">
    <property type="term" value="P:D-gluconate metabolic process"/>
    <property type="evidence" value="ECO:0007669"/>
    <property type="project" value="UniProtKB-KW"/>
</dbReference>
<reference evidence="11 12" key="1">
    <citation type="journal article" date="2014" name="Arch. Microbiol.">
        <title>Arthrobacter enclensis sp. nov., isolated from sediment sample.</title>
        <authorList>
            <person name="Dastager S.G."/>
            <person name="Liu Q."/>
            <person name="Tang S.K."/>
            <person name="Krishnamurthi S."/>
            <person name="Lee J.C."/>
            <person name="Li W.J."/>
        </authorList>
    </citation>
    <scope>NUCLEOTIDE SEQUENCE [LARGE SCALE GENOMIC DNA]</scope>
    <source>
        <strain evidence="11 12">NIO-1008</strain>
    </source>
</reference>
<gene>
    <name evidence="11" type="ORF">AS031_10740</name>
</gene>
<keyword evidence="6 10" id="KW-0418">Kinase</keyword>
<dbReference type="Pfam" id="PF13671">
    <property type="entry name" value="AAA_33"/>
    <property type="match status" value="1"/>
</dbReference>
<dbReference type="PANTHER" id="PTHR43442">
    <property type="entry name" value="GLUCONOKINASE-RELATED"/>
    <property type="match status" value="1"/>
</dbReference>
<evidence type="ECO:0000256" key="1">
    <source>
        <dbReference type="ARBA" id="ARBA00004761"/>
    </source>
</evidence>
<evidence type="ECO:0000256" key="10">
    <source>
        <dbReference type="RuleBase" id="RU363066"/>
    </source>
</evidence>
<evidence type="ECO:0000256" key="7">
    <source>
        <dbReference type="ARBA" id="ARBA00022840"/>
    </source>
</evidence>
<evidence type="ECO:0000256" key="2">
    <source>
        <dbReference type="ARBA" id="ARBA00008420"/>
    </source>
</evidence>
<dbReference type="Gene3D" id="3.40.50.300">
    <property type="entry name" value="P-loop containing nucleotide triphosphate hydrolases"/>
    <property type="match status" value="1"/>
</dbReference>
<sequence>MGVSGCGKSTVGALLARRLGVPFLDGDDYHPPANKEKMAAGVPLTDGDREPWLARIGQLLAGAGSAATDDGGTAPAPVVACSALKRSYRDLLRGTAPGTVFVHLSGGAATIAARMDARAHEFMPRTLLESQLATLEPPAADEDHILADVRLEPEAIVDAVILELQSRTAGAAA</sequence>
<keyword evidence="8" id="KW-0311">Gluconate utilization</keyword>
<evidence type="ECO:0000256" key="8">
    <source>
        <dbReference type="ARBA" id="ARBA00023064"/>
    </source>
</evidence>
<evidence type="ECO:0000256" key="6">
    <source>
        <dbReference type="ARBA" id="ARBA00022777"/>
    </source>
</evidence>
<accession>A0A0V8IN07</accession>
<keyword evidence="7 10" id="KW-0067">ATP-binding</keyword>
<dbReference type="SUPFAM" id="SSF52540">
    <property type="entry name" value="P-loop containing nucleoside triphosphate hydrolases"/>
    <property type="match status" value="1"/>
</dbReference>
<organism evidence="11 12">
    <name type="scientific">Pseudarthrobacter enclensis</name>
    <dbReference type="NCBI Taxonomy" id="993070"/>
    <lineage>
        <taxon>Bacteria</taxon>
        <taxon>Bacillati</taxon>
        <taxon>Actinomycetota</taxon>
        <taxon>Actinomycetes</taxon>
        <taxon>Micrococcales</taxon>
        <taxon>Micrococcaceae</taxon>
        <taxon>Pseudarthrobacter</taxon>
    </lineage>
</organism>
<dbReference type="GO" id="GO:0046316">
    <property type="term" value="F:gluconokinase activity"/>
    <property type="evidence" value="ECO:0007669"/>
    <property type="project" value="UniProtKB-EC"/>
</dbReference>
<dbReference type="GO" id="GO:0005737">
    <property type="term" value="C:cytoplasm"/>
    <property type="evidence" value="ECO:0007669"/>
    <property type="project" value="TreeGrafter"/>
</dbReference>
<keyword evidence="12" id="KW-1185">Reference proteome</keyword>
<dbReference type="GO" id="GO:0005524">
    <property type="term" value="F:ATP binding"/>
    <property type="evidence" value="ECO:0007669"/>
    <property type="project" value="UniProtKB-KW"/>
</dbReference>
<evidence type="ECO:0000256" key="9">
    <source>
        <dbReference type="ARBA" id="ARBA00048090"/>
    </source>
</evidence>
<evidence type="ECO:0000256" key="4">
    <source>
        <dbReference type="ARBA" id="ARBA00022679"/>
    </source>
</evidence>
<comment type="similarity">
    <text evidence="2 10">Belongs to the gluconokinase GntK/GntV family.</text>
</comment>
<dbReference type="STRING" id="993070.AS031_10740"/>
<dbReference type="Proteomes" id="UP000053199">
    <property type="component" value="Unassembled WGS sequence"/>
</dbReference>
<evidence type="ECO:0000313" key="11">
    <source>
        <dbReference type="EMBL" id="KSU76174.1"/>
    </source>
</evidence>
<dbReference type="PANTHER" id="PTHR43442:SF3">
    <property type="entry name" value="GLUCONOKINASE-RELATED"/>
    <property type="match status" value="1"/>
</dbReference>
<comment type="pathway">
    <text evidence="1">Carbohydrate acid metabolism.</text>
</comment>
<dbReference type="CDD" id="cd02021">
    <property type="entry name" value="GntK"/>
    <property type="match status" value="1"/>
</dbReference>
<keyword evidence="5 10" id="KW-0547">Nucleotide-binding</keyword>
<dbReference type="FunFam" id="3.40.50.300:FF:000522">
    <property type="entry name" value="Gluconokinase"/>
    <property type="match status" value="1"/>
</dbReference>
<dbReference type="AlphaFoldDB" id="A0A0V8IN07"/>
<evidence type="ECO:0000313" key="12">
    <source>
        <dbReference type="Proteomes" id="UP000053199"/>
    </source>
</evidence>
<dbReference type="OrthoDB" id="9795716at2"/>
<dbReference type="InterPro" id="IPR027417">
    <property type="entry name" value="P-loop_NTPase"/>
</dbReference>
<dbReference type="NCBIfam" id="TIGR01313">
    <property type="entry name" value="therm_gnt_kin"/>
    <property type="match status" value="1"/>
</dbReference>
<comment type="caution">
    <text evidence="11">The sequence shown here is derived from an EMBL/GenBank/DDBJ whole genome shotgun (WGS) entry which is preliminary data.</text>
</comment>
<evidence type="ECO:0000256" key="3">
    <source>
        <dbReference type="ARBA" id="ARBA00012054"/>
    </source>
</evidence>
<keyword evidence="4 10" id="KW-0808">Transferase</keyword>
<protein>
    <recommendedName>
        <fullName evidence="3 10">Gluconokinase</fullName>
        <ecNumber evidence="3 10">2.7.1.12</ecNumber>
    </recommendedName>
</protein>
<dbReference type="EMBL" id="LNQM01000004">
    <property type="protein sequence ID" value="KSU76174.1"/>
    <property type="molecule type" value="Genomic_DNA"/>
</dbReference>